<evidence type="ECO:0000313" key="5">
    <source>
        <dbReference type="Proteomes" id="UP000265848"/>
    </source>
</evidence>
<dbReference type="Gene3D" id="3.30.2400.10">
    <property type="entry name" value="Major capsid protein gp5"/>
    <property type="match status" value="1"/>
</dbReference>
<proteinExistence type="predicted"/>
<dbReference type="OrthoDB" id="6982310at2"/>
<accession>A0A399J0U9</accession>
<protein>
    <submittedName>
        <fullName evidence="4">Phage major capsid protein</fullName>
    </submittedName>
</protein>
<dbReference type="SUPFAM" id="SSF56563">
    <property type="entry name" value="Major capsid protein gp5"/>
    <property type="match status" value="1"/>
</dbReference>
<dbReference type="Proteomes" id="UP000265848">
    <property type="component" value="Unassembled WGS sequence"/>
</dbReference>
<dbReference type="RefSeq" id="WP_119398905.1">
    <property type="nucleotide sequence ID" value="NZ_QWJJ01000007.1"/>
</dbReference>
<gene>
    <name evidence="4" type="ORF">DL237_09970</name>
</gene>
<evidence type="ECO:0000256" key="2">
    <source>
        <dbReference type="SAM" id="MobiDB-lite"/>
    </source>
</evidence>
<dbReference type="Pfam" id="PF05065">
    <property type="entry name" value="Phage_capsid"/>
    <property type="match status" value="1"/>
</dbReference>
<keyword evidence="5" id="KW-1185">Reference proteome</keyword>
<name>A0A399J0U9_9RHOB</name>
<comment type="caution">
    <text evidence="4">The sequence shown here is derived from an EMBL/GenBank/DDBJ whole genome shotgun (WGS) entry which is preliminary data.</text>
</comment>
<feature type="region of interest" description="Disordered" evidence="2">
    <location>
        <begin position="186"/>
        <end position="205"/>
    </location>
</feature>
<dbReference type="AlphaFoldDB" id="A0A399J0U9"/>
<feature type="domain" description="Phage capsid-like C-terminal" evidence="3">
    <location>
        <begin position="150"/>
        <end position="435"/>
    </location>
</feature>
<evidence type="ECO:0000259" key="3">
    <source>
        <dbReference type="Pfam" id="PF05065"/>
    </source>
</evidence>
<dbReference type="InterPro" id="IPR024455">
    <property type="entry name" value="Phage_capsid"/>
</dbReference>
<feature type="compositionally biased region" description="Gly residues" evidence="2">
    <location>
        <begin position="78"/>
        <end position="92"/>
    </location>
</feature>
<feature type="region of interest" description="Disordered" evidence="2">
    <location>
        <begin position="72"/>
        <end position="101"/>
    </location>
</feature>
<organism evidence="4 5">
    <name type="scientific">Pseudooceanicola sediminis</name>
    <dbReference type="NCBI Taxonomy" id="2211117"/>
    <lineage>
        <taxon>Bacteria</taxon>
        <taxon>Pseudomonadati</taxon>
        <taxon>Pseudomonadota</taxon>
        <taxon>Alphaproteobacteria</taxon>
        <taxon>Rhodobacterales</taxon>
        <taxon>Paracoccaceae</taxon>
        <taxon>Pseudooceanicola</taxon>
    </lineage>
</organism>
<reference evidence="4 5" key="1">
    <citation type="submission" date="2018-08" db="EMBL/GenBank/DDBJ databases">
        <title>Pseudooceanicola sediminis CY03 in the family Rhodobacteracea.</title>
        <authorList>
            <person name="Zhang Y.-J."/>
        </authorList>
    </citation>
    <scope>NUCLEOTIDE SEQUENCE [LARGE SCALE GENOMIC DNA]</scope>
    <source>
        <strain evidence="4 5">CY03</strain>
    </source>
</reference>
<dbReference type="InterPro" id="IPR054612">
    <property type="entry name" value="Phage_capsid-like_C"/>
</dbReference>
<sequence>MKNLDDLRRARQAAAQKMQQMAVTLGELEGATDTDDAALATAQTEFDTAETDFQAADRAVKRMEAVEAAQAAAATGDAGQGTAGQGAGGQGGQTAPAQAQNPAHQGLEVGFMALALAANRGDVTRAVAQLERDGHSGIGAALNSTSESAGGVLVPRPMAAQMIELLRPRVVVRKAGARTVPMSAGELRHAKQTGGATASYGGEMDPIEPSEPSFDKIDRTLKKLRALVPVSNTLLNRATIGTATVVRDDMLKVMALREDLAFLRNDGSGDLPKGLRYWALPAHWDAGPVAATANAADLAIRRAVSLVEDANVSMITPGWTMRAGAKSWLASLRDANGNLLYPEIDAKGTLKGFPIYTTSQIPNNLGVGGNETEITFADFSEMMIGEGGEMRIAQSTEAAFVDASGDTQSAFQNDLTLFRAITEHDFAPEHDEAIAGFNAADWSLQAA</sequence>
<evidence type="ECO:0000256" key="1">
    <source>
        <dbReference type="ARBA" id="ARBA00004328"/>
    </source>
</evidence>
<comment type="subcellular location">
    <subcellularLocation>
        <location evidence="1">Virion</location>
    </subcellularLocation>
</comment>
<dbReference type="EMBL" id="QWJJ01000007">
    <property type="protein sequence ID" value="RII38995.1"/>
    <property type="molecule type" value="Genomic_DNA"/>
</dbReference>
<evidence type="ECO:0000313" key="4">
    <source>
        <dbReference type="EMBL" id="RII38995.1"/>
    </source>
</evidence>
<dbReference type="NCBIfam" id="TIGR01554">
    <property type="entry name" value="major_cap_HK97"/>
    <property type="match status" value="1"/>
</dbReference>